<dbReference type="InterPro" id="IPR036852">
    <property type="entry name" value="Peptidase_S8/S53_dom_sf"/>
</dbReference>
<evidence type="ECO:0000313" key="10">
    <source>
        <dbReference type="Proteomes" id="UP000294003"/>
    </source>
</evidence>
<feature type="compositionally biased region" description="Acidic residues" evidence="6">
    <location>
        <begin position="352"/>
        <end position="368"/>
    </location>
</feature>
<evidence type="ECO:0000259" key="7">
    <source>
        <dbReference type="Pfam" id="PF00082"/>
    </source>
</evidence>
<evidence type="ECO:0000256" key="6">
    <source>
        <dbReference type="SAM" id="MobiDB-lite"/>
    </source>
</evidence>
<dbReference type="InterPro" id="IPR023828">
    <property type="entry name" value="Peptidase_S8_Ser-AS"/>
</dbReference>
<evidence type="ECO:0000313" key="9">
    <source>
        <dbReference type="EMBL" id="RYO79716.1"/>
    </source>
</evidence>
<proteinExistence type="inferred from homology"/>
<dbReference type="PROSITE" id="PS00138">
    <property type="entry name" value="SUBTILASE_SER"/>
    <property type="match status" value="1"/>
</dbReference>
<dbReference type="PRINTS" id="PR00723">
    <property type="entry name" value="SUBTILISIN"/>
</dbReference>
<evidence type="ECO:0000256" key="1">
    <source>
        <dbReference type="ARBA" id="ARBA00011073"/>
    </source>
</evidence>
<feature type="domain" description="Peptidase S8/S53" evidence="7">
    <location>
        <begin position="648"/>
        <end position="781"/>
    </location>
</feature>
<organism evidence="9 10">
    <name type="scientific">Monosporascus cannonballus</name>
    <dbReference type="NCBI Taxonomy" id="155416"/>
    <lineage>
        <taxon>Eukaryota</taxon>
        <taxon>Fungi</taxon>
        <taxon>Dikarya</taxon>
        <taxon>Ascomycota</taxon>
        <taxon>Pezizomycotina</taxon>
        <taxon>Sordariomycetes</taxon>
        <taxon>Xylariomycetidae</taxon>
        <taxon>Xylariales</taxon>
        <taxon>Xylariales incertae sedis</taxon>
        <taxon>Monosporascus</taxon>
    </lineage>
</organism>
<dbReference type="InterPro" id="IPR023827">
    <property type="entry name" value="Peptidase_S8_Asp-AS"/>
</dbReference>
<dbReference type="InterPro" id="IPR050131">
    <property type="entry name" value="Peptidase_S8_subtilisin-like"/>
</dbReference>
<evidence type="ECO:0000256" key="5">
    <source>
        <dbReference type="RuleBase" id="RU003355"/>
    </source>
</evidence>
<dbReference type="InterPro" id="IPR015500">
    <property type="entry name" value="Peptidase_S8_subtilisin-rel"/>
</dbReference>
<comment type="similarity">
    <text evidence="1 5">Belongs to the peptidase S8 family.</text>
</comment>
<feature type="domain" description="DUF7580" evidence="8">
    <location>
        <begin position="180"/>
        <end position="316"/>
    </location>
</feature>
<dbReference type="SUPFAM" id="SSF52743">
    <property type="entry name" value="Subtilisin-like"/>
    <property type="match status" value="1"/>
</dbReference>
<comment type="caution">
    <text evidence="9">The sequence shown here is derived from an EMBL/GenBank/DDBJ whole genome shotgun (WGS) entry which is preliminary data.</text>
</comment>
<feature type="domain" description="DUF7580" evidence="8">
    <location>
        <begin position="366"/>
        <end position="476"/>
    </location>
</feature>
<keyword evidence="2 5" id="KW-0645">Protease</keyword>
<gene>
    <name evidence="9" type="ORF">DL762_008026</name>
</gene>
<dbReference type="Proteomes" id="UP000294003">
    <property type="component" value="Unassembled WGS sequence"/>
</dbReference>
<dbReference type="PANTHER" id="PTHR43806">
    <property type="entry name" value="PEPTIDASE S8"/>
    <property type="match status" value="1"/>
</dbReference>
<dbReference type="PROSITE" id="PS00136">
    <property type="entry name" value="SUBTILASE_ASP"/>
    <property type="match status" value="1"/>
</dbReference>
<evidence type="ECO:0000256" key="2">
    <source>
        <dbReference type="ARBA" id="ARBA00022670"/>
    </source>
</evidence>
<dbReference type="Pfam" id="PF24476">
    <property type="entry name" value="DUF7580"/>
    <property type="match status" value="2"/>
</dbReference>
<dbReference type="InterPro" id="IPR000209">
    <property type="entry name" value="Peptidase_S8/S53_dom"/>
</dbReference>
<dbReference type="PANTHER" id="PTHR43806:SF11">
    <property type="entry name" value="CEREVISIN-RELATED"/>
    <property type="match status" value="1"/>
</dbReference>
<sequence>MAPISGTAQGCQMVDLVLATSKSILQIAKLLKGRQTSRELKKFYGHLMVHCIFVSDHVNRIRSALGPDNELIVRILDVFESLIASKATYGEATHMHPRQHALNKHRDSLRHQSIDVKLEYAEQCLKVGQPPELRFGQGFDESFDMWEEDVIAKYPKDGSQWSMDDRPPPNKRRAEPSYVMCSAAQSLFKALTGSTKCECNPTHELDARLCLGTYRKPDIDDTNDFNMFLSVQQDWQEVHVHTVRDSVVRFVVNDEMHPRHKKKLDYKPMVVKKLCEQIQKMQKMASQRLEFKIEKGQLLKIRSERSSFRIDRKKKKTLPFIQTQLSSQDVATDPSRPGQQEDGDCHPRDDLSDGADPDGVDQDDVDPDDIEHPFPTLVILAVMLMELYLATPFEVLARNREFEFPEETENRTRSLDVASVFNEYKREIPQNSKFYHAIGKCLNPRTWEGERGQRLNDQMLRATIYQEVVRPLEDELCDAFNYITIEELDKIAETVNAGLGQQLVPESEYEAAKFYDDEKPSEAHSRTELEMYLNWKAKCKAEYKKFIEPYLQDPPQSPVKIAVLDSGVDETHNALDTGQIKLKRNWTNKFKKAAHDRDGHGTFTPSLIVDYAPDAELYIAKFAEKRPSNPGIIAGIDGYGDLEKPLLYAHSKNVLLFAAASKSGANQDRAYPARDPHIICVHSTDSDGNRSKFSPTALTRDSNITTIGEAVQSAWPVDLCDMSANPDCVQCKSGTSYATPIAVGIAAFLLQYARLHLADKADMLRRQSKMKDVLLKIAEKTQQSISWDGYNYVVLSLFSDDLFGKDKQFIDLTLGELLKR</sequence>
<keyword evidence="10" id="KW-1185">Reference proteome</keyword>
<dbReference type="EMBL" id="QJNS01000316">
    <property type="protein sequence ID" value="RYO79716.1"/>
    <property type="molecule type" value="Genomic_DNA"/>
</dbReference>
<dbReference type="Pfam" id="PF00082">
    <property type="entry name" value="Peptidase_S8"/>
    <property type="match status" value="1"/>
</dbReference>
<reference evidence="9 10" key="1">
    <citation type="submission" date="2018-06" db="EMBL/GenBank/DDBJ databases">
        <title>Complete Genomes of Monosporascus.</title>
        <authorList>
            <person name="Robinson A.J."/>
            <person name="Natvig D.O."/>
        </authorList>
    </citation>
    <scope>NUCLEOTIDE SEQUENCE [LARGE SCALE GENOMIC DNA]</scope>
    <source>
        <strain evidence="9 10">CBS 609.92</strain>
    </source>
</reference>
<accession>A0ABY0GXN5</accession>
<dbReference type="InterPro" id="IPR056002">
    <property type="entry name" value="DUF7580"/>
</dbReference>
<evidence type="ECO:0000256" key="4">
    <source>
        <dbReference type="ARBA" id="ARBA00022825"/>
    </source>
</evidence>
<name>A0ABY0GXN5_9PEZI</name>
<evidence type="ECO:0008006" key="11">
    <source>
        <dbReference type="Google" id="ProtNLM"/>
    </source>
</evidence>
<evidence type="ECO:0000256" key="3">
    <source>
        <dbReference type="ARBA" id="ARBA00022801"/>
    </source>
</evidence>
<keyword evidence="4 5" id="KW-0720">Serine protease</keyword>
<dbReference type="CDD" id="cd00306">
    <property type="entry name" value="Peptidases_S8_S53"/>
    <property type="match status" value="1"/>
</dbReference>
<feature type="region of interest" description="Disordered" evidence="6">
    <location>
        <begin position="323"/>
        <end position="368"/>
    </location>
</feature>
<keyword evidence="3 5" id="KW-0378">Hydrolase</keyword>
<protein>
    <recommendedName>
        <fullName evidence="11">Peptidase S8/S53 domain-containing protein</fullName>
    </recommendedName>
</protein>
<evidence type="ECO:0000259" key="8">
    <source>
        <dbReference type="Pfam" id="PF24476"/>
    </source>
</evidence>
<dbReference type="Gene3D" id="3.40.50.200">
    <property type="entry name" value="Peptidase S8/S53 domain"/>
    <property type="match status" value="2"/>
</dbReference>